<reference evidence="2 3" key="1">
    <citation type="journal article" date="2010" name="Nature">
        <title>Genome sequence of the palaeopolyploid soybean.</title>
        <authorList>
            <person name="Schmutz J."/>
            <person name="Cannon S.B."/>
            <person name="Schlueter J."/>
            <person name="Ma J."/>
            <person name="Mitros T."/>
            <person name="Nelson W."/>
            <person name="Hyten D.L."/>
            <person name="Song Q."/>
            <person name="Thelen J.J."/>
            <person name="Cheng J."/>
            <person name="Xu D."/>
            <person name="Hellsten U."/>
            <person name="May G.D."/>
            <person name="Yu Y."/>
            <person name="Sakurai T."/>
            <person name="Umezawa T."/>
            <person name="Bhattacharyya M.K."/>
            <person name="Sandhu D."/>
            <person name="Valliyodan B."/>
            <person name="Lindquist E."/>
            <person name="Peto M."/>
            <person name="Grant D."/>
            <person name="Shu S."/>
            <person name="Goodstein D."/>
            <person name="Barry K."/>
            <person name="Futrell-Griggs M."/>
            <person name="Abernathy B."/>
            <person name="Du J."/>
            <person name="Tian Z."/>
            <person name="Zhu L."/>
            <person name="Gill N."/>
            <person name="Joshi T."/>
            <person name="Libault M."/>
            <person name="Sethuraman A."/>
            <person name="Zhang X.-C."/>
            <person name="Shinozaki K."/>
            <person name="Nguyen H.T."/>
            <person name="Wing R.A."/>
            <person name="Cregan P."/>
            <person name="Specht J."/>
            <person name="Grimwood J."/>
            <person name="Rokhsar D."/>
            <person name="Stacey G."/>
            <person name="Shoemaker R.C."/>
            <person name="Jackson S.A."/>
        </authorList>
    </citation>
    <scope>NUCLEOTIDE SEQUENCE [LARGE SCALE GENOMIC DNA]</scope>
    <source>
        <strain evidence="3">cv. Williams 82</strain>
        <tissue evidence="2">Callus</tissue>
    </source>
</reference>
<evidence type="ECO:0000256" key="1">
    <source>
        <dbReference type="SAM" id="MobiDB-lite"/>
    </source>
</evidence>
<organism evidence="2">
    <name type="scientific">Glycine max</name>
    <name type="common">Soybean</name>
    <name type="synonym">Glycine hispida</name>
    <dbReference type="NCBI Taxonomy" id="3847"/>
    <lineage>
        <taxon>Eukaryota</taxon>
        <taxon>Viridiplantae</taxon>
        <taxon>Streptophyta</taxon>
        <taxon>Embryophyta</taxon>
        <taxon>Tracheophyta</taxon>
        <taxon>Spermatophyta</taxon>
        <taxon>Magnoliopsida</taxon>
        <taxon>eudicotyledons</taxon>
        <taxon>Gunneridae</taxon>
        <taxon>Pentapetalae</taxon>
        <taxon>rosids</taxon>
        <taxon>fabids</taxon>
        <taxon>Fabales</taxon>
        <taxon>Fabaceae</taxon>
        <taxon>Papilionoideae</taxon>
        <taxon>50 kb inversion clade</taxon>
        <taxon>NPAAA clade</taxon>
        <taxon>indigoferoid/millettioid clade</taxon>
        <taxon>Phaseoleae</taxon>
        <taxon>Glycine</taxon>
        <taxon>Glycine subgen. Soja</taxon>
    </lineage>
</organism>
<dbReference type="HOGENOM" id="CLU_1550286_0_0_1"/>
<dbReference type="AlphaFoldDB" id="K7MGQ5"/>
<evidence type="ECO:0000313" key="4">
    <source>
        <dbReference type="Proteomes" id="UP000008827"/>
    </source>
</evidence>
<dbReference type="Gramene" id="KRH07856">
    <property type="protein sequence ID" value="KRH07856"/>
    <property type="gene ID" value="GLYMA_16G115400"/>
</dbReference>
<dbReference type="PaxDb" id="3847-GLYMA16G21917.1"/>
<proteinExistence type="predicted"/>
<dbReference type="InParanoid" id="K7MGQ5"/>
<sequence>MPPPSTIIPEPSTREGGHTVARVDLSQSFDTTEDEVFEVTPNVPSLSANKRKRNERAGESGQRNMSKAPFSLLMQRRGWGSFYTFFHCVSHVNFGFHYTCSFFFCCSATIEYWCDNNRCLDELASFFLCLATPDSFCPASAIPSSSSCLSVSLDHVYTSLEVNLMCSMSYKPE</sequence>
<gene>
    <name evidence="2" type="ORF">GLYMA_16G115400</name>
</gene>
<name>K7MGQ5_SOYBN</name>
<feature type="region of interest" description="Disordered" evidence="1">
    <location>
        <begin position="1"/>
        <end position="20"/>
    </location>
</feature>
<reference evidence="3" key="2">
    <citation type="submission" date="2018-02" db="UniProtKB">
        <authorList>
            <consortium name="EnsemblPlants"/>
        </authorList>
    </citation>
    <scope>IDENTIFICATION</scope>
    <source>
        <strain evidence="3">Williams 82</strain>
    </source>
</reference>
<accession>K7MGQ5</accession>
<keyword evidence="4" id="KW-1185">Reference proteome</keyword>
<dbReference type="EMBL" id="CM000849">
    <property type="protein sequence ID" value="KRH07856.1"/>
    <property type="molecule type" value="Genomic_DNA"/>
</dbReference>
<evidence type="ECO:0000313" key="3">
    <source>
        <dbReference type="EnsemblPlants" id="KRH07856"/>
    </source>
</evidence>
<protein>
    <submittedName>
        <fullName evidence="2 3">Uncharacterized protein</fullName>
    </submittedName>
</protein>
<dbReference type="Proteomes" id="UP000008827">
    <property type="component" value="Chromosome 16"/>
</dbReference>
<dbReference type="EnsemblPlants" id="KRH07856">
    <property type="protein sequence ID" value="KRH07856"/>
    <property type="gene ID" value="GLYMA_16G115400"/>
</dbReference>
<reference evidence="2" key="3">
    <citation type="submission" date="2018-07" db="EMBL/GenBank/DDBJ databases">
        <title>WGS assembly of Glycine max.</title>
        <authorList>
            <person name="Schmutz J."/>
            <person name="Cannon S."/>
            <person name="Schlueter J."/>
            <person name="Ma J."/>
            <person name="Mitros T."/>
            <person name="Nelson W."/>
            <person name="Hyten D."/>
            <person name="Song Q."/>
            <person name="Thelen J."/>
            <person name="Cheng J."/>
            <person name="Xu D."/>
            <person name="Hellsten U."/>
            <person name="May G."/>
            <person name="Yu Y."/>
            <person name="Sakurai T."/>
            <person name="Umezawa T."/>
            <person name="Bhattacharyya M."/>
            <person name="Sandhu D."/>
            <person name="Valliyodan B."/>
            <person name="Lindquist E."/>
            <person name="Peto M."/>
            <person name="Grant D."/>
            <person name="Shu S."/>
            <person name="Goodstein D."/>
            <person name="Barry K."/>
            <person name="Futrell-Griggs M."/>
            <person name="Abernathy B."/>
            <person name="Du J."/>
            <person name="Tian Z."/>
            <person name="Zhu L."/>
            <person name="Gill N."/>
            <person name="Joshi T."/>
            <person name="Libault M."/>
            <person name="Sethuraman A."/>
            <person name="Zhang X."/>
            <person name="Shinozaki K."/>
            <person name="Nguyen H."/>
            <person name="Wing R."/>
            <person name="Cregan P."/>
            <person name="Specht J."/>
            <person name="Grimwood J."/>
            <person name="Rokhsar D."/>
            <person name="Stacey G."/>
            <person name="Shoemaker R."/>
            <person name="Jackson S."/>
        </authorList>
    </citation>
    <scope>NUCLEOTIDE SEQUENCE</scope>
    <source>
        <tissue evidence="2">Callus</tissue>
    </source>
</reference>
<evidence type="ECO:0000313" key="2">
    <source>
        <dbReference type="EMBL" id="KRH07856.1"/>
    </source>
</evidence>